<dbReference type="Gene3D" id="3.50.50.60">
    <property type="entry name" value="FAD/NAD(P)-binding domain"/>
    <property type="match status" value="1"/>
</dbReference>
<feature type="binding site" evidence="5">
    <location>
        <position position="228"/>
    </location>
    <ligand>
        <name>FAD</name>
        <dbReference type="ChEBI" id="CHEBI:57692"/>
    </ligand>
</feature>
<dbReference type="Pfam" id="PF05199">
    <property type="entry name" value="GMC_oxred_C"/>
    <property type="match status" value="1"/>
</dbReference>
<evidence type="ECO:0000256" key="2">
    <source>
        <dbReference type="ARBA" id="ARBA00010790"/>
    </source>
</evidence>
<dbReference type="PANTHER" id="PTHR11552">
    <property type="entry name" value="GLUCOSE-METHANOL-CHOLINE GMC OXIDOREDUCTASE"/>
    <property type="match status" value="1"/>
</dbReference>
<comment type="caution">
    <text evidence="8">The sequence shown here is derived from an EMBL/GenBank/DDBJ whole genome shotgun (WGS) entry which is preliminary data.</text>
</comment>
<evidence type="ECO:0000256" key="4">
    <source>
        <dbReference type="ARBA" id="ARBA00022827"/>
    </source>
</evidence>
<evidence type="ECO:0000256" key="1">
    <source>
        <dbReference type="ARBA" id="ARBA00001974"/>
    </source>
</evidence>
<keyword evidence="8" id="KW-0560">Oxidoreductase</keyword>
<dbReference type="Pfam" id="PF00732">
    <property type="entry name" value="GMC_oxred_N"/>
    <property type="match status" value="1"/>
</dbReference>
<organism evidence="8 9">
    <name type="scientific">Rhodopirellula islandica</name>
    <dbReference type="NCBI Taxonomy" id="595434"/>
    <lineage>
        <taxon>Bacteria</taxon>
        <taxon>Pseudomonadati</taxon>
        <taxon>Planctomycetota</taxon>
        <taxon>Planctomycetia</taxon>
        <taxon>Pirellulales</taxon>
        <taxon>Pirellulaceae</taxon>
        <taxon>Rhodopirellula</taxon>
    </lineage>
</organism>
<dbReference type="EC" id="1.1.99.1" evidence="8"/>
<dbReference type="InterPro" id="IPR036188">
    <property type="entry name" value="FAD/NAD-bd_sf"/>
</dbReference>
<dbReference type="STRING" id="595434.RISK_001679"/>
<keyword evidence="9" id="KW-1185">Reference proteome</keyword>
<keyword evidence="4 5" id="KW-0274">FAD</keyword>
<evidence type="ECO:0000259" key="6">
    <source>
        <dbReference type="Pfam" id="PF00732"/>
    </source>
</evidence>
<dbReference type="InterPro" id="IPR000172">
    <property type="entry name" value="GMC_OxRdtase_N"/>
</dbReference>
<accession>A0A0J1BJ63</accession>
<dbReference type="SUPFAM" id="SSF54373">
    <property type="entry name" value="FAD-linked reductases, C-terminal domain"/>
    <property type="match status" value="1"/>
</dbReference>
<dbReference type="GO" id="GO:0050660">
    <property type="term" value="F:flavin adenine dinucleotide binding"/>
    <property type="evidence" value="ECO:0007669"/>
    <property type="project" value="InterPro"/>
</dbReference>
<dbReference type="EMBL" id="LECT01000015">
    <property type="protein sequence ID" value="KLU06468.1"/>
    <property type="molecule type" value="Genomic_DNA"/>
</dbReference>
<evidence type="ECO:0000256" key="5">
    <source>
        <dbReference type="PIRSR" id="PIRSR000137-2"/>
    </source>
</evidence>
<evidence type="ECO:0000259" key="7">
    <source>
        <dbReference type="Pfam" id="PF05199"/>
    </source>
</evidence>
<evidence type="ECO:0000313" key="8">
    <source>
        <dbReference type="EMBL" id="KLU06468.1"/>
    </source>
</evidence>
<sequence>MSIADSIPTEVDRPDEFSNGMVILGGGLCGLLLAHELASLLGTRFGAAAPRIWVIESPGGEVPARDQQRPVRWLRLLGGEADYQFRTQPAEALAGRSIPWPRGRGLGGSGRINSMIWFPPTAADLRSLATSLVPKPQSNDNRLSGDSPTDAEQQLQRAFDRAQEIIRPEQTRWLSPTSEAFLKAVSGRVSGNFAAYDRLNRNGRRWTAVDAIADLCQSNAVAANRIRVVRAEVSSLEIKDRVVTGIRWSDGQTSRIANDAEVVSSLGAIASPTLLHRSGLTNPQIGENLHDHLIMPVVHSHDGQAFSDSTPDMTALAQWQHAGGGSIACNVAECGGLDETHCWQLHVTPTDYLRFPNDTRRPAMTIGVNLTRPLSRGRIDWTSDETLIDAGYWNDDRDRLGLLEGVRWVRELVKQSGFDRQLRSEMIPGAKRQTDVAITAAMARYSQTLYHPAGTCALGSVVDSNFRVAGIANLRVVDASLLPEPTTGNPTATLAMLACYAAKQLVRE</sequence>
<dbReference type="PATRIC" id="fig|595434.4.peg.1601"/>
<feature type="domain" description="Glucose-methanol-choline oxidoreductase C-terminal" evidence="7">
    <location>
        <begin position="373"/>
        <end position="498"/>
    </location>
</feature>
<dbReference type="SUPFAM" id="SSF51905">
    <property type="entry name" value="FAD/NAD(P)-binding domain"/>
    <property type="match status" value="1"/>
</dbReference>
<dbReference type="Gene3D" id="3.30.560.10">
    <property type="entry name" value="Glucose Oxidase, domain 3"/>
    <property type="match status" value="1"/>
</dbReference>
<comment type="cofactor">
    <cofactor evidence="1 5">
        <name>FAD</name>
        <dbReference type="ChEBI" id="CHEBI:57692"/>
    </cofactor>
</comment>
<reference evidence="8" key="1">
    <citation type="submission" date="2015-05" db="EMBL/GenBank/DDBJ databases">
        <title>Permanent draft genome of Rhodopirellula islandicus K833.</title>
        <authorList>
            <person name="Kizina J."/>
            <person name="Richter M."/>
            <person name="Glockner F.O."/>
            <person name="Harder J."/>
        </authorList>
    </citation>
    <scope>NUCLEOTIDE SEQUENCE [LARGE SCALE GENOMIC DNA]</scope>
    <source>
        <strain evidence="8">K833</strain>
    </source>
</reference>
<name>A0A0J1BJ63_RHOIS</name>
<dbReference type="PANTHER" id="PTHR11552:SF147">
    <property type="entry name" value="CHOLINE DEHYDROGENASE, MITOCHONDRIAL"/>
    <property type="match status" value="1"/>
</dbReference>
<dbReference type="Proteomes" id="UP000036367">
    <property type="component" value="Unassembled WGS sequence"/>
</dbReference>
<dbReference type="PIRSF" id="PIRSF000137">
    <property type="entry name" value="Alcohol_oxidase"/>
    <property type="match status" value="1"/>
</dbReference>
<protein>
    <submittedName>
        <fullName evidence="8">Choline dehydrogenase</fullName>
        <ecNumber evidence="8">1.1.99.1</ecNumber>
    </submittedName>
</protein>
<dbReference type="GO" id="GO:0008812">
    <property type="term" value="F:choline dehydrogenase activity"/>
    <property type="evidence" value="ECO:0007669"/>
    <property type="project" value="UniProtKB-EC"/>
</dbReference>
<gene>
    <name evidence="8" type="ORF">RISK_001679</name>
</gene>
<evidence type="ECO:0000313" key="9">
    <source>
        <dbReference type="Proteomes" id="UP000036367"/>
    </source>
</evidence>
<dbReference type="AlphaFoldDB" id="A0A0J1BJ63"/>
<evidence type="ECO:0000256" key="3">
    <source>
        <dbReference type="ARBA" id="ARBA00022630"/>
    </source>
</evidence>
<proteinExistence type="inferred from homology"/>
<dbReference type="InterPro" id="IPR012132">
    <property type="entry name" value="GMC_OxRdtase"/>
</dbReference>
<comment type="similarity">
    <text evidence="2">Belongs to the GMC oxidoreductase family.</text>
</comment>
<feature type="domain" description="Glucose-methanol-choline oxidoreductase N-terminal" evidence="6">
    <location>
        <begin position="195"/>
        <end position="293"/>
    </location>
</feature>
<dbReference type="InterPro" id="IPR007867">
    <property type="entry name" value="GMC_OxRtase_C"/>
</dbReference>
<keyword evidence="3" id="KW-0285">Flavoprotein</keyword>